<reference evidence="2 3" key="1">
    <citation type="submission" date="2024-09" db="EMBL/GenBank/DDBJ databases">
        <title>Chromosome-scale assembly of Riccia sorocarpa.</title>
        <authorList>
            <person name="Paukszto L."/>
        </authorList>
    </citation>
    <scope>NUCLEOTIDE SEQUENCE [LARGE SCALE GENOMIC DNA]</scope>
    <source>
        <strain evidence="2">LP-2024</strain>
        <tissue evidence="2">Aerial parts of the thallus</tissue>
    </source>
</reference>
<feature type="compositionally biased region" description="Basic and acidic residues" evidence="1">
    <location>
        <begin position="69"/>
        <end position="84"/>
    </location>
</feature>
<organism evidence="2 3">
    <name type="scientific">Riccia sorocarpa</name>
    <dbReference type="NCBI Taxonomy" id="122646"/>
    <lineage>
        <taxon>Eukaryota</taxon>
        <taxon>Viridiplantae</taxon>
        <taxon>Streptophyta</taxon>
        <taxon>Embryophyta</taxon>
        <taxon>Marchantiophyta</taxon>
        <taxon>Marchantiopsida</taxon>
        <taxon>Marchantiidae</taxon>
        <taxon>Marchantiales</taxon>
        <taxon>Ricciaceae</taxon>
        <taxon>Riccia</taxon>
    </lineage>
</organism>
<feature type="region of interest" description="Disordered" evidence="1">
    <location>
        <begin position="42"/>
        <end position="130"/>
    </location>
</feature>
<dbReference type="EMBL" id="JBJQOH010000002">
    <property type="protein sequence ID" value="KAL3695490.1"/>
    <property type="molecule type" value="Genomic_DNA"/>
</dbReference>
<keyword evidence="3" id="KW-1185">Reference proteome</keyword>
<evidence type="ECO:0000256" key="1">
    <source>
        <dbReference type="SAM" id="MobiDB-lite"/>
    </source>
</evidence>
<accession>A0ABD3HVE8</accession>
<evidence type="ECO:0000313" key="3">
    <source>
        <dbReference type="Proteomes" id="UP001633002"/>
    </source>
</evidence>
<protein>
    <submittedName>
        <fullName evidence="2">Uncharacterized protein</fullName>
    </submittedName>
</protein>
<dbReference type="AlphaFoldDB" id="A0ABD3HVE8"/>
<proteinExistence type="predicted"/>
<gene>
    <name evidence="2" type="ORF">R1sor_009566</name>
</gene>
<evidence type="ECO:0000313" key="2">
    <source>
        <dbReference type="EMBL" id="KAL3695490.1"/>
    </source>
</evidence>
<comment type="caution">
    <text evidence="2">The sequence shown here is derived from an EMBL/GenBank/DDBJ whole genome shotgun (WGS) entry which is preliminary data.</text>
</comment>
<sequence length="130" mass="15060">MMKEIAYGRVRDLMTDRGPPRKTKSINWRRFRSIGDFRNLKLRDRPRMAGKGRGRIGEEDGEDAPLTRSFRDTDGCSGERREQPGKGTAQVSRLVRSMGITIRHESEDGESKRERRNHGTNDTHPYAKFR</sequence>
<name>A0ABD3HVE8_9MARC</name>
<feature type="compositionally biased region" description="Basic and acidic residues" evidence="1">
    <location>
        <begin position="102"/>
        <end position="121"/>
    </location>
</feature>
<dbReference type="Proteomes" id="UP001633002">
    <property type="component" value="Unassembled WGS sequence"/>
</dbReference>